<keyword evidence="2" id="KW-1185">Reference proteome</keyword>
<dbReference type="Gene3D" id="3.40.1350.140">
    <property type="entry name" value="MepB-like"/>
    <property type="match status" value="1"/>
</dbReference>
<dbReference type="Pfam" id="PF08877">
    <property type="entry name" value="MepB-like"/>
    <property type="match status" value="1"/>
</dbReference>
<dbReference type="RefSeq" id="WP_323691371.1">
    <property type="nucleotide sequence ID" value="NZ_CP116341.1"/>
</dbReference>
<dbReference type="InterPro" id="IPR011235">
    <property type="entry name" value="MepB-like"/>
</dbReference>
<dbReference type="EMBL" id="CP116341">
    <property type="protein sequence ID" value="WOV83682.1"/>
    <property type="molecule type" value="Genomic_DNA"/>
</dbReference>
<dbReference type="PIRSF" id="PIRSF032285">
    <property type="entry name" value="UCP032285"/>
    <property type="match status" value="1"/>
</dbReference>
<dbReference type="InterPro" id="IPR038231">
    <property type="entry name" value="MepB-like_sf"/>
</dbReference>
<evidence type="ECO:0000313" key="2">
    <source>
        <dbReference type="Proteomes" id="UP001303532"/>
    </source>
</evidence>
<dbReference type="Proteomes" id="UP001303532">
    <property type="component" value="Chromosome"/>
</dbReference>
<evidence type="ECO:0000313" key="1">
    <source>
        <dbReference type="EMBL" id="WOV83682.1"/>
    </source>
</evidence>
<gene>
    <name evidence="1" type="ORF">PGH26_12445</name>
</gene>
<reference evidence="1 2" key="1">
    <citation type="submission" date="2023-01" db="EMBL/GenBank/DDBJ databases">
        <title>Sporosarcina sp. nov., isolated from Korean tranditional fermented seafood 'Jeotgal'.</title>
        <authorList>
            <person name="Yang A.-I."/>
        </authorList>
    </citation>
    <scope>NUCLEOTIDE SEQUENCE [LARGE SCALE GENOMIC DNA]</scope>
    <source>
        <strain evidence="1 2">B2O-1</strain>
    </source>
</reference>
<sequence>MKDFHRSLTYVNRLVYHPNHFTIQDIQEERQNSEYGAGRFLLNTKSIRFRVAAITPKKIGQFVALWEKDETNKNQPFTYDNTPDFVVINTFTEDHFGQFVFPKEVLAARSILRSDHSNGKMAFRVYPSWDTPASKQAIATQRWQLPYFIDLTNAPAAASKKVLEMYA</sequence>
<organism evidence="1 2">
    <name type="scientific">Sporosarcina jeotgali</name>
    <dbReference type="NCBI Taxonomy" id="3020056"/>
    <lineage>
        <taxon>Bacteria</taxon>
        <taxon>Bacillati</taxon>
        <taxon>Bacillota</taxon>
        <taxon>Bacilli</taxon>
        <taxon>Bacillales</taxon>
        <taxon>Caryophanaceae</taxon>
        <taxon>Sporosarcina</taxon>
    </lineage>
</organism>
<proteinExistence type="predicted"/>
<name>A0ABZ0KWF4_9BACL</name>
<accession>A0ABZ0KWF4</accession>
<protein>
    <submittedName>
        <fullName evidence="1">MepB family protein</fullName>
    </submittedName>
</protein>